<evidence type="ECO:0000313" key="3">
    <source>
        <dbReference type="EMBL" id="JAS11677.1"/>
    </source>
</evidence>
<dbReference type="InterPro" id="IPR032353">
    <property type="entry name" value="AZUL"/>
</dbReference>
<feature type="region of interest" description="Disordered" evidence="1">
    <location>
        <begin position="1"/>
        <end position="31"/>
    </location>
</feature>
<organism evidence="3">
    <name type="scientific">Clastoptera arizonana</name>
    <name type="common">Arizona spittle bug</name>
    <dbReference type="NCBI Taxonomy" id="38151"/>
    <lineage>
        <taxon>Eukaryota</taxon>
        <taxon>Metazoa</taxon>
        <taxon>Ecdysozoa</taxon>
        <taxon>Arthropoda</taxon>
        <taxon>Hexapoda</taxon>
        <taxon>Insecta</taxon>
        <taxon>Pterygota</taxon>
        <taxon>Neoptera</taxon>
        <taxon>Paraneoptera</taxon>
        <taxon>Hemiptera</taxon>
        <taxon>Auchenorrhyncha</taxon>
        <taxon>Cercopoidea</taxon>
        <taxon>Clastopteridae</taxon>
        <taxon>Clastoptera</taxon>
    </lineage>
</organism>
<dbReference type="InterPro" id="IPR042556">
    <property type="entry name" value="AZUL_sf"/>
</dbReference>
<accession>A0A1B6CDZ9</accession>
<feature type="domain" description="Ubiquitin-protein ligase E3A N-terminal zinc-binding" evidence="2">
    <location>
        <begin position="44"/>
        <end position="96"/>
    </location>
</feature>
<feature type="compositionally biased region" description="Polar residues" evidence="1">
    <location>
        <begin position="15"/>
        <end position="31"/>
    </location>
</feature>
<dbReference type="Gene3D" id="6.10.130.10">
    <property type="entry name" value="Ubiquitin-protein ligase E3A, N-terminal zinc-binding domain (AZUL)"/>
    <property type="match status" value="1"/>
</dbReference>
<dbReference type="Pfam" id="PF16558">
    <property type="entry name" value="AZUL"/>
    <property type="match status" value="1"/>
</dbReference>
<feature type="compositionally biased region" description="Polar residues" evidence="1">
    <location>
        <begin position="109"/>
        <end position="123"/>
    </location>
</feature>
<feature type="compositionally biased region" description="Basic and acidic residues" evidence="1">
    <location>
        <begin position="125"/>
        <end position="134"/>
    </location>
</feature>
<gene>
    <name evidence="3" type="ORF">g.4551</name>
</gene>
<proteinExistence type="predicted"/>
<feature type="compositionally biased region" description="Basic and acidic residues" evidence="1">
    <location>
        <begin position="194"/>
        <end position="205"/>
    </location>
</feature>
<feature type="region of interest" description="Disordered" evidence="1">
    <location>
        <begin position="101"/>
        <end position="134"/>
    </location>
</feature>
<name>A0A1B6CDZ9_9HEMI</name>
<protein>
    <recommendedName>
        <fullName evidence="2">Ubiquitin-protein ligase E3A N-terminal zinc-binding domain-containing protein</fullName>
    </recommendedName>
</protein>
<sequence>MTSKDGLNKDGEGLSGSTSSVDISRGIGTSTGWANQESMKRAYAKKLIERYFYQLTDGCGNANCANEHCASSGKLKCNLSANEAAGLAIQLFHKDGEVCEPHPTKIPRKQNTVTESQNDSLKNPKSKETMPKTTHLTESKLLRILDICQAENSYALLIRTLGEVYSTPEILGRSFLKSHSSPLDAYAPSQLAGMKKEEVRELEGEQEKDEDSVETEKGELDSSSDNINIDLASLRRAYQQLFSFSGNLYENALIQALVTLSDNIELYIRTLGCGEIGDGVGCNLDTLLNALIIALEIPSLGGFDYLELAFPRLCRATSKLPIPAQARLARVWAKHCPDKLKSLLETLQQLITLRVITGCYTSNYLLQDDDAVASATKVMKIVYYSNLLAGKMEVPDPRLDVPVEVEPSMGTDFNMLGGFENNKSSATSQSQDPLAVELKVNVLDCTHPYLRFSEFYNEPLSDFIEMDKDFTNYKNGDNDTINSGKFSFMNYSFILTPATKSLGLFYDNRIRMYSERRMSFFSNNYRPPSKSLS</sequence>
<dbReference type="EMBL" id="GEDC01025621">
    <property type="protein sequence ID" value="JAS11677.1"/>
    <property type="molecule type" value="Transcribed_RNA"/>
</dbReference>
<reference evidence="3" key="1">
    <citation type="submission" date="2015-12" db="EMBL/GenBank/DDBJ databases">
        <title>De novo transcriptome assembly of four potential Pierce s Disease insect vectors from Arizona vineyards.</title>
        <authorList>
            <person name="Tassone E.E."/>
        </authorList>
    </citation>
    <scope>NUCLEOTIDE SEQUENCE</scope>
</reference>
<dbReference type="AlphaFoldDB" id="A0A1B6CDZ9"/>
<evidence type="ECO:0000256" key="1">
    <source>
        <dbReference type="SAM" id="MobiDB-lite"/>
    </source>
</evidence>
<evidence type="ECO:0000259" key="2">
    <source>
        <dbReference type="Pfam" id="PF16558"/>
    </source>
</evidence>
<feature type="region of interest" description="Disordered" evidence="1">
    <location>
        <begin position="194"/>
        <end position="224"/>
    </location>
</feature>
<feature type="compositionally biased region" description="Basic and acidic residues" evidence="1">
    <location>
        <begin position="1"/>
        <end position="12"/>
    </location>
</feature>